<dbReference type="SUPFAM" id="SSF50952">
    <property type="entry name" value="Soluble quinoprotein glucose dehydrogenase"/>
    <property type="match status" value="1"/>
</dbReference>
<dbReference type="Pfam" id="PF07995">
    <property type="entry name" value="GSDH"/>
    <property type="match status" value="1"/>
</dbReference>
<feature type="domain" description="Glucose/Sorbosone dehydrogenase" evidence="2">
    <location>
        <begin position="58"/>
        <end position="380"/>
    </location>
</feature>
<name>A0A2M8W0S4_9RHOB</name>
<evidence type="ECO:0000259" key="2">
    <source>
        <dbReference type="Pfam" id="PF07995"/>
    </source>
</evidence>
<feature type="signal peptide" evidence="1">
    <location>
        <begin position="1"/>
        <end position="20"/>
    </location>
</feature>
<dbReference type="AlphaFoldDB" id="A0A2M8W0S4"/>
<sequence length="386" mass="40295">MIRILAILALVMAAGVAAMAQVAQGRPNADFAPAFAEQTRAPALPETTISVEVFADGLDGPWGIAPLGNGQFLVTEKPGALRLINADGSVSGPLSGLPDVAAQGQGGLLDVAVSPRFAQDRTIFWTYSKSVRGGVVTAAARGVLAADGSLSGVVDIFVQDNPARNGRHFGSRIIPMPDGTVWITTGDRGAGDSGTLVQNIDSTHGKVIRINADGTVPADNPFVGRDGDDQIWSLGHRNMQGAAIGPGGLWTIEHGPRGGDELNQPQAGLNYGWPVVSYGINYRGSDVGQGAARAAGFEEPVYYWDPVIAPGGMMFYDGPYADWQGDLLIASLNPGGLVRLKIQGGRVVGEERMLTDVGRIRDVEVLDDGAVLVLLDAGQVLRVTPG</sequence>
<dbReference type="Proteomes" id="UP000228531">
    <property type="component" value="Unassembled WGS sequence"/>
</dbReference>
<organism evidence="3 4">
    <name type="scientific">Yoonia maricola</name>
    <dbReference type="NCBI Taxonomy" id="420999"/>
    <lineage>
        <taxon>Bacteria</taxon>
        <taxon>Pseudomonadati</taxon>
        <taxon>Pseudomonadota</taxon>
        <taxon>Alphaproteobacteria</taxon>
        <taxon>Rhodobacterales</taxon>
        <taxon>Paracoccaceae</taxon>
        <taxon>Yoonia</taxon>
    </lineage>
</organism>
<evidence type="ECO:0000313" key="4">
    <source>
        <dbReference type="Proteomes" id="UP000228531"/>
    </source>
</evidence>
<gene>
    <name evidence="3" type="ORF">BC777_3574</name>
</gene>
<dbReference type="PANTHER" id="PTHR19328:SF75">
    <property type="entry name" value="ALDOSE SUGAR DEHYDROGENASE YLII"/>
    <property type="match status" value="1"/>
</dbReference>
<dbReference type="EMBL" id="PGTY01000004">
    <property type="protein sequence ID" value="PJI84513.1"/>
    <property type="molecule type" value="Genomic_DNA"/>
</dbReference>
<evidence type="ECO:0000313" key="3">
    <source>
        <dbReference type="EMBL" id="PJI84513.1"/>
    </source>
</evidence>
<feature type="chain" id="PRO_5014670247" evidence="1">
    <location>
        <begin position="21"/>
        <end position="386"/>
    </location>
</feature>
<evidence type="ECO:0000256" key="1">
    <source>
        <dbReference type="SAM" id="SignalP"/>
    </source>
</evidence>
<dbReference type="InterPro" id="IPR012938">
    <property type="entry name" value="Glc/Sorbosone_DH"/>
</dbReference>
<proteinExistence type="predicted"/>
<protein>
    <submittedName>
        <fullName evidence="3">Glucose/arabinose dehydrogenase</fullName>
    </submittedName>
</protein>
<dbReference type="InterPro" id="IPR011042">
    <property type="entry name" value="6-blade_b-propeller_TolB-like"/>
</dbReference>
<dbReference type="RefSeq" id="WP_100369512.1">
    <property type="nucleotide sequence ID" value="NZ_PGTY01000004.1"/>
</dbReference>
<dbReference type="Gene3D" id="2.120.10.30">
    <property type="entry name" value="TolB, C-terminal domain"/>
    <property type="match status" value="1"/>
</dbReference>
<reference evidence="3 4" key="1">
    <citation type="submission" date="2017-11" db="EMBL/GenBank/DDBJ databases">
        <title>Genomic Encyclopedia of Archaeal and Bacterial Type Strains, Phase II (KMG-II): From Individual Species to Whole Genera.</title>
        <authorList>
            <person name="Goeker M."/>
        </authorList>
    </citation>
    <scope>NUCLEOTIDE SEQUENCE [LARGE SCALE GENOMIC DNA]</scope>
    <source>
        <strain evidence="3 4">DSM 29128</strain>
    </source>
</reference>
<dbReference type="InterPro" id="IPR011041">
    <property type="entry name" value="Quinoprot_gluc/sorb_DH_b-prop"/>
</dbReference>
<accession>A0A2M8W0S4</accession>
<comment type="caution">
    <text evidence="3">The sequence shown here is derived from an EMBL/GenBank/DDBJ whole genome shotgun (WGS) entry which is preliminary data.</text>
</comment>
<dbReference type="OrthoDB" id="9770043at2"/>
<keyword evidence="4" id="KW-1185">Reference proteome</keyword>
<keyword evidence="1" id="KW-0732">Signal</keyword>
<dbReference type="PANTHER" id="PTHR19328">
    <property type="entry name" value="HEDGEHOG-INTERACTING PROTEIN"/>
    <property type="match status" value="1"/>
</dbReference>